<accession>A0A151P8F7</accession>
<comment type="caution">
    <text evidence="2">The sequence shown here is derived from an EMBL/GenBank/DDBJ whole genome shotgun (WGS) entry which is preliminary data.</text>
</comment>
<dbReference type="EMBL" id="AKHW03000615">
    <property type="protein sequence ID" value="KYO45322.1"/>
    <property type="molecule type" value="Genomic_DNA"/>
</dbReference>
<gene>
    <name evidence="2" type="ORF">Y1Q_0018107</name>
</gene>
<evidence type="ECO:0000256" key="1">
    <source>
        <dbReference type="SAM" id="SignalP"/>
    </source>
</evidence>
<dbReference type="Proteomes" id="UP000050525">
    <property type="component" value="Unassembled WGS sequence"/>
</dbReference>
<evidence type="ECO:0008006" key="4">
    <source>
        <dbReference type="Google" id="ProtNLM"/>
    </source>
</evidence>
<dbReference type="InterPro" id="IPR013783">
    <property type="entry name" value="Ig-like_fold"/>
</dbReference>
<dbReference type="Gene3D" id="2.60.40.10">
    <property type="entry name" value="Immunoglobulins"/>
    <property type="match status" value="1"/>
</dbReference>
<dbReference type="SUPFAM" id="SSF48726">
    <property type="entry name" value="Immunoglobulin"/>
    <property type="match status" value="1"/>
</dbReference>
<evidence type="ECO:0000313" key="3">
    <source>
        <dbReference type="Proteomes" id="UP000050525"/>
    </source>
</evidence>
<keyword evidence="1" id="KW-0732">Signal</keyword>
<evidence type="ECO:0000313" key="2">
    <source>
        <dbReference type="EMBL" id="KYO45322.1"/>
    </source>
</evidence>
<proteinExistence type="predicted"/>
<feature type="chain" id="PRO_5007586803" description="Immunoglobulin V-set domain-containing protein" evidence="1">
    <location>
        <begin position="19"/>
        <end position="100"/>
    </location>
</feature>
<dbReference type="STRING" id="8496.A0A151P8F7"/>
<organism evidence="2 3">
    <name type="scientific">Alligator mississippiensis</name>
    <name type="common">American alligator</name>
    <dbReference type="NCBI Taxonomy" id="8496"/>
    <lineage>
        <taxon>Eukaryota</taxon>
        <taxon>Metazoa</taxon>
        <taxon>Chordata</taxon>
        <taxon>Craniata</taxon>
        <taxon>Vertebrata</taxon>
        <taxon>Euteleostomi</taxon>
        <taxon>Archelosauria</taxon>
        <taxon>Archosauria</taxon>
        <taxon>Crocodylia</taxon>
        <taxon>Alligatoridae</taxon>
        <taxon>Alligatorinae</taxon>
        <taxon>Alligator</taxon>
    </lineage>
</organism>
<name>A0A151P8F7_ALLMI</name>
<dbReference type="AlphaFoldDB" id="A0A151P8F7"/>
<feature type="signal peptide" evidence="1">
    <location>
        <begin position="1"/>
        <end position="18"/>
    </location>
</feature>
<sequence>MAWAALLVVLTYCSGSLAEYVLTQPPAVSVSPGQTAHITCSGEKLNKKYAEWECREHSSAWCFEVTCSCAMAQCNMRLLLSTPWSHEEPTTVVADCLGLG</sequence>
<keyword evidence="3" id="KW-1185">Reference proteome</keyword>
<reference evidence="2 3" key="1">
    <citation type="journal article" date="2012" name="Genome Biol.">
        <title>Sequencing three crocodilian genomes to illuminate the evolution of archosaurs and amniotes.</title>
        <authorList>
            <person name="St John J.A."/>
            <person name="Braun E.L."/>
            <person name="Isberg S.R."/>
            <person name="Miles L.G."/>
            <person name="Chong A.Y."/>
            <person name="Gongora J."/>
            <person name="Dalzell P."/>
            <person name="Moran C."/>
            <person name="Bed'hom B."/>
            <person name="Abzhanov A."/>
            <person name="Burgess S.C."/>
            <person name="Cooksey A.M."/>
            <person name="Castoe T.A."/>
            <person name="Crawford N.G."/>
            <person name="Densmore L.D."/>
            <person name="Drew J.C."/>
            <person name="Edwards S.V."/>
            <person name="Faircloth B.C."/>
            <person name="Fujita M.K."/>
            <person name="Greenwold M.J."/>
            <person name="Hoffmann F.G."/>
            <person name="Howard J.M."/>
            <person name="Iguchi T."/>
            <person name="Janes D.E."/>
            <person name="Khan S.Y."/>
            <person name="Kohno S."/>
            <person name="de Koning A.J."/>
            <person name="Lance S.L."/>
            <person name="McCarthy F.M."/>
            <person name="McCormack J.E."/>
            <person name="Merchant M.E."/>
            <person name="Peterson D.G."/>
            <person name="Pollock D.D."/>
            <person name="Pourmand N."/>
            <person name="Raney B.J."/>
            <person name="Roessler K.A."/>
            <person name="Sanford J.R."/>
            <person name="Sawyer R.H."/>
            <person name="Schmidt C.J."/>
            <person name="Triplett E.W."/>
            <person name="Tuberville T.D."/>
            <person name="Venegas-Anaya M."/>
            <person name="Howard J.T."/>
            <person name="Jarvis E.D."/>
            <person name="Guillette L.J.Jr."/>
            <person name="Glenn T.C."/>
            <person name="Green R.E."/>
            <person name="Ray D.A."/>
        </authorList>
    </citation>
    <scope>NUCLEOTIDE SEQUENCE [LARGE SCALE GENOMIC DNA]</scope>
    <source>
        <strain evidence="2">KSC_2009_1</strain>
    </source>
</reference>
<dbReference type="InterPro" id="IPR036179">
    <property type="entry name" value="Ig-like_dom_sf"/>
</dbReference>
<protein>
    <recommendedName>
        <fullName evidence="4">Immunoglobulin V-set domain-containing protein</fullName>
    </recommendedName>
</protein>